<comment type="caution">
    <text evidence="2">The sequence shown here is derived from an EMBL/GenBank/DDBJ whole genome shotgun (WGS) entry which is preliminary data.</text>
</comment>
<accession>A0A8J2MBA6</accession>
<dbReference type="InterPro" id="IPR007207">
    <property type="entry name" value="Not_N"/>
</dbReference>
<evidence type="ECO:0000313" key="3">
    <source>
        <dbReference type="Proteomes" id="UP000708208"/>
    </source>
</evidence>
<evidence type="ECO:0000259" key="1">
    <source>
        <dbReference type="Pfam" id="PF04065"/>
    </source>
</evidence>
<dbReference type="EMBL" id="CAJVCH010570617">
    <property type="protein sequence ID" value="CAG7835385.1"/>
    <property type="molecule type" value="Genomic_DNA"/>
</dbReference>
<gene>
    <name evidence="2" type="ORF">AFUS01_LOCUS44757</name>
</gene>
<dbReference type="Proteomes" id="UP000708208">
    <property type="component" value="Unassembled WGS sequence"/>
</dbReference>
<reference evidence="2" key="1">
    <citation type="submission" date="2021-06" db="EMBL/GenBank/DDBJ databases">
        <authorList>
            <person name="Hodson N. C."/>
            <person name="Mongue J. A."/>
            <person name="Jaron S. K."/>
        </authorList>
    </citation>
    <scope>NUCLEOTIDE SEQUENCE</scope>
</reference>
<dbReference type="Pfam" id="PF04065">
    <property type="entry name" value="Not3"/>
    <property type="match status" value="1"/>
</dbReference>
<organism evidence="2 3">
    <name type="scientific">Allacma fusca</name>
    <dbReference type="NCBI Taxonomy" id="39272"/>
    <lineage>
        <taxon>Eukaryota</taxon>
        <taxon>Metazoa</taxon>
        <taxon>Ecdysozoa</taxon>
        <taxon>Arthropoda</taxon>
        <taxon>Hexapoda</taxon>
        <taxon>Collembola</taxon>
        <taxon>Symphypleona</taxon>
        <taxon>Sminthuridae</taxon>
        <taxon>Allacma</taxon>
    </lineage>
</organism>
<proteinExistence type="predicted"/>
<dbReference type="AlphaFoldDB" id="A0A8J2MBA6"/>
<sequence>MKPETKLISILSRPVQFLRRSLKSKSKNVKEARSKRPGICVSNAGKAGDYIKKSSEVVARFDKVYLNTSTPEDKSKSHNPELLKKDIKKLLLLKNQIKDGTANGIWKDPKLLDSRRQVESCLSRVKVIEKQWNLIAQKNPKCDSVFTSLLGNQTLSVQKKSREDNEKLCEETSFRPAFLRQSKKQKRIWSKSIVATVAGTSTGCKKPTPKQVCSKLSSSAPKHSIGGSVIEGQRIHQNQIETNSEKLENASCQLRKTDAKAETNPELDKVQSWLASAISNFQRLISKYDDEIKSILTKCDEKAILKLNARSSMHTFQMRKLEKLSESIKNLPRDVKNLQNFFSLIQQTKSDIEKYLKKSNEELVTLLNDIKNARLEILSDDTANAELSKSEMDASAENPAEPGCEERCCNVMVTFTCSGVSVSSPNGSEFSKSTTSTSLSTVAETIFESLSNNYTRPGARETETAPLKKPQFKIPMRGTSRRSRIINRLSANPKDAQFLLSRRRMLERRESQRPRILKLKQQELGQVNSQRKNAPSASGKAVYLPMVSLPAQVVP</sequence>
<protein>
    <recommendedName>
        <fullName evidence="1">CCR4-Not complex component Not N-terminal domain-containing protein</fullName>
    </recommendedName>
</protein>
<dbReference type="GO" id="GO:0005634">
    <property type="term" value="C:nucleus"/>
    <property type="evidence" value="ECO:0007669"/>
    <property type="project" value="InterPro"/>
</dbReference>
<feature type="domain" description="CCR4-Not complex component Not N-terminal" evidence="1">
    <location>
        <begin position="51"/>
        <end position="133"/>
    </location>
</feature>
<dbReference type="GO" id="GO:0006355">
    <property type="term" value="P:regulation of DNA-templated transcription"/>
    <property type="evidence" value="ECO:0007669"/>
    <property type="project" value="InterPro"/>
</dbReference>
<keyword evidence="3" id="KW-1185">Reference proteome</keyword>
<name>A0A8J2MBA6_9HEXA</name>
<evidence type="ECO:0000313" key="2">
    <source>
        <dbReference type="EMBL" id="CAG7835385.1"/>
    </source>
</evidence>